<gene>
    <name evidence="2" type="ORF">SALLE_v1c08360</name>
</gene>
<dbReference type="Pfam" id="PF06152">
    <property type="entry name" value="Phage_min_cap2"/>
    <property type="match status" value="1"/>
</dbReference>
<protein>
    <submittedName>
        <fullName evidence="2">Uncharacterized protein</fullName>
    </submittedName>
</protein>
<dbReference type="EMBL" id="CP031376">
    <property type="protein sequence ID" value="AXK51506.1"/>
    <property type="molecule type" value="Genomic_DNA"/>
</dbReference>
<keyword evidence="1" id="KW-0812">Transmembrane</keyword>
<keyword evidence="1" id="KW-0472">Membrane</keyword>
<accession>A0A345Z4H7</accession>
<dbReference type="GO" id="GO:0005198">
    <property type="term" value="F:structural molecule activity"/>
    <property type="evidence" value="ECO:0007669"/>
    <property type="project" value="InterPro"/>
</dbReference>
<dbReference type="KEGG" id="salx:SALLE_v1c08360"/>
<name>A0A345Z4H7_9MOLU</name>
<dbReference type="OrthoDB" id="389145at2"/>
<feature type="transmembrane region" description="Helical" evidence="1">
    <location>
        <begin position="21"/>
        <end position="42"/>
    </location>
</feature>
<evidence type="ECO:0000256" key="1">
    <source>
        <dbReference type="SAM" id="Phobius"/>
    </source>
</evidence>
<proteinExistence type="predicted"/>
<dbReference type="InterPro" id="IPR009319">
    <property type="entry name" value="Phage_A118_VSP1"/>
</dbReference>
<organism evidence="2 3">
    <name type="scientific">Spiroplasma alleghenense</name>
    <dbReference type="NCBI Taxonomy" id="216931"/>
    <lineage>
        <taxon>Bacteria</taxon>
        <taxon>Bacillati</taxon>
        <taxon>Mycoplasmatota</taxon>
        <taxon>Mollicutes</taxon>
        <taxon>Entomoplasmatales</taxon>
        <taxon>Spiroplasmataceae</taxon>
        <taxon>Spiroplasma</taxon>
    </lineage>
</organism>
<dbReference type="AlphaFoldDB" id="A0A345Z4H7"/>
<sequence length="234" mass="27800">MNIITNLILANRPNANEINNLPWWVIVVIIVFILLLLLLIPWGKISRKKVVKEEVLEKITNEKIKVKKNEPYMGVYNWFGKKQSLRLSKVVYVREEEDPCDLCRPWENTVIIIAEEHSQAPTMKEAIAAGYHHVGCKHIDLDYFEGVTVIPEKQFSEEHKINRFNLRLKQYEFEQKIRDLNYEINNSSKDEIVNESKKKLEIENLKYLDFLDKNHLKRNLQREDPIIDEIKRFS</sequence>
<dbReference type="RefSeq" id="WP_115558400.1">
    <property type="nucleotide sequence ID" value="NZ_CP031376.1"/>
</dbReference>
<keyword evidence="3" id="KW-1185">Reference proteome</keyword>
<dbReference type="Proteomes" id="UP000254792">
    <property type="component" value="Chromosome"/>
</dbReference>
<evidence type="ECO:0000313" key="2">
    <source>
        <dbReference type="EMBL" id="AXK51506.1"/>
    </source>
</evidence>
<reference evidence="2 3" key="1">
    <citation type="submission" date="2018-07" db="EMBL/GenBank/DDBJ databases">
        <title>Complete genome sequence of Spiroplasma alleghenense PLHS-1 (ATCC 51752).</title>
        <authorList>
            <person name="Chou L."/>
            <person name="Lee T.-Y."/>
            <person name="Tsai Y.-M."/>
            <person name="Kuo C.-H."/>
        </authorList>
    </citation>
    <scope>NUCLEOTIDE SEQUENCE [LARGE SCALE GENOMIC DNA]</scope>
    <source>
        <strain evidence="2 3">PLHS-1</strain>
    </source>
</reference>
<keyword evidence="1" id="KW-1133">Transmembrane helix</keyword>
<evidence type="ECO:0000313" key="3">
    <source>
        <dbReference type="Proteomes" id="UP000254792"/>
    </source>
</evidence>